<organism evidence="2">
    <name type="scientific">Diabrotica virgifera virgifera</name>
    <name type="common">western corn rootworm</name>
    <dbReference type="NCBI Taxonomy" id="50390"/>
    <lineage>
        <taxon>Eukaryota</taxon>
        <taxon>Metazoa</taxon>
        <taxon>Ecdysozoa</taxon>
        <taxon>Arthropoda</taxon>
        <taxon>Hexapoda</taxon>
        <taxon>Insecta</taxon>
        <taxon>Pterygota</taxon>
        <taxon>Neoptera</taxon>
        <taxon>Endopterygota</taxon>
        <taxon>Coleoptera</taxon>
        <taxon>Polyphaga</taxon>
        <taxon>Cucujiformia</taxon>
        <taxon>Chrysomeloidea</taxon>
        <taxon>Chrysomelidae</taxon>
        <taxon>Galerucinae</taxon>
        <taxon>Diabroticina</taxon>
        <taxon>Diabroticites</taxon>
        <taxon>Diabrotica</taxon>
    </lineage>
</organism>
<dbReference type="OrthoDB" id="6708092at2759"/>
<protein>
    <submittedName>
        <fullName evidence="2">Uncharacterized protein LOC114329853</fullName>
    </submittedName>
</protein>
<dbReference type="KEGG" id="dvv:114329853"/>
<dbReference type="AlphaFoldDB" id="A0A6P7FFS8"/>
<evidence type="ECO:0000256" key="1">
    <source>
        <dbReference type="SAM" id="SignalP"/>
    </source>
</evidence>
<keyword evidence="1" id="KW-0732">Signal</keyword>
<gene>
    <name evidence="2" type="primary">LOC114329853</name>
</gene>
<dbReference type="InParanoid" id="A0A6P7FFS8"/>
<reference evidence="2" key="1">
    <citation type="submission" date="2025-08" db="UniProtKB">
        <authorList>
            <consortium name="RefSeq"/>
        </authorList>
    </citation>
    <scope>IDENTIFICATION</scope>
    <source>
        <tissue evidence="2">Whole insect</tissue>
    </source>
</reference>
<accession>A0A6P7FFS8</accession>
<feature type="signal peptide" evidence="1">
    <location>
        <begin position="1"/>
        <end position="17"/>
    </location>
</feature>
<name>A0A6P7FFS8_DIAVI</name>
<evidence type="ECO:0000313" key="2">
    <source>
        <dbReference type="RefSeq" id="XP_028134914.1"/>
    </source>
</evidence>
<feature type="chain" id="PRO_5028100313" evidence="1">
    <location>
        <begin position="18"/>
        <end position="169"/>
    </location>
</feature>
<sequence length="169" mass="19417">MLGFVLCLVAILAIACAKDPFDYDLETCVKIFYSTEDTYSIYCLKFLENHESLGIITDHNDTILFKQVSDQSDESKICVNVHNIQTSEKYCIGLLSRNCLSLQEDPKKGFTKTPEDVPCKEFHLGDAPFYCIGFSNADFTLVFYCEPNIYYHPRRTIVYIPDNKPPKRE</sequence>
<proteinExistence type="predicted"/>
<dbReference type="RefSeq" id="XP_028134914.1">
    <property type="nucleotide sequence ID" value="XM_028279113.1"/>
</dbReference>